<keyword evidence="2" id="KW-1185">Reference proteome</keyword>
<reference evidence="1 2" key="1">
    <citation type="submission" date="2017-02" db="EMBL/GenBank/DDBJ databases">
        <authorList>
            <person name="Guo L."/>
        </authorList>
    </citation>
    <scope>NUCLEOTIDE SEQUENCE [LARGE SCALE GENOMIC DNA]</scope>
    <source>
        <strain evidence="1 2">PRS09-11288</strain>
    </source>
</reference>
<dbReference type="EMBL" id="CP019952">
    <property type="protein sequence ID" value="AQW68385.1"/>
    <property type="molecule type" value="Genomic_DNA"/>
</dbReference>
<dbReference type="RefSeq" id="WP_153302497.1">
    <property type="nucleotide sequence ID" value="NZ_CP019952.1"/>
</dbReference>
<gene>
    <name evidence="1" type="ORF">B2J77_09240</name>
</gene>
<name>A0ABN4Y092_9PSED</name>
<dbReference type="InterPro" id="IPR020353">
    <property type="entry name" value="Toxin_YafO"/>
</dbReference>
<dbReference type="Pfam" id="PF13957">
    <property type="entry name" value="YafO_toxin"/>
    <property type="match status" value="1"/>
</dbReference>
<sequence>MTAVVVSRRLTLITGPDEAKSWADEFSLWKQGGIGPGDTFGKTSPFVAPPDITGLLSKVHLENPNVSVRWNRMLDEGIEDPQAFTSDKILVFGKTWDVPRAPYFLLALLDPDAHEQMKDRPMLSELGIHFNSEARAFSQDFPTISGWITSGF</sequence>
<evidence type="ECO:0000313" key="2">
    <source>
        <dbReference type="Proteomes" id="UP000191010"/>
    </source>
</evidence>
<accession>A0ABN4Y092</accession>
<dbReference type="Proteomes" id="UP000191010">
    <property type="component" value="Chromosome"/>
</dbReference>
<evidence type="ECO:0000313" key="1">
    <source>
        <dbReference type="EMBL" id="AQW68385.1"/>
    </source>
</evidence>
<organism evidence="1 2">
    <name type="scientific">Pseudomonas parafulva</name>
    <dbReference type="NCBI Taxonomy" id="157782"/>
    <lineage>
        <taxon>Bacteria</taxon>
        <taxon>Pseudomonadati</taxon>
        <taxon>Pseudomonadota</taxon>
        <taxon>Gammaproteobacteria</taxon>
        <taxon>Pseudomonadales</taxon>
        <taxon>Pseudomonadaceae</taxon>
        <taxon>Pseudomonas</taxon>
    </lineage>
</organism>
<protein>
    <submittedName>
        <fullName evidence="1">Uncharacterized protein</fullName>
    </submittedName>
</protein>
<proteinExistence type="predicted"/>